<dbReference type="InterPro" id="IPR001623">
    <property type="entry name" value="DnaJ_domain"/>
</dbReference>
<dbReference type="Pfam" id="PF00226">
    <property type="entry name" value="DnaJ"/>
    <property type="match status" value="1"/>
</dbReference>
<dbReference type="InterPro" id="IPR026894">
    <property type="entry name" value="DnaJ_X"/>
</dbReference>
<evidence type="ECO:0000313" key="3">
    <source>
        <dbReference type="Proteomes" id="UP000002899"/>
    </source>
</evidence>
<dbReference type="CDD" id="cd06257">
    <property type="entry name" value="DnaJ"/>
    <property type="match status" value="1"/>
</dbReference>
<dbReference type="PANTHER" id="PTHR44094:SF8">
    <property type="entry name" value="DNAJ HEAT SHOCK N-TERMINAL DOMAIN-CONTAINING PROTEIN-RELATED"/>
    <property type="match status" value="1"/>
</dbReference>
<dbReference type="VEuPathDB" id="PiroplasmaDB:BMR1_01G03035"/>
<evidence type="ECO:0000313" key="2">
    <source>
        <dbReference type="EMBL" id="CCF73063.1"/>
    </source>
</evidence>
<proteinExistence type="predicted"/>
<protein>
    <submittedName>
        <fullName evidence="2">X-domain of DnaJ-containing</fullName>
    </submittedName>
</protein>
<organism evidence="2 3">
    <name type="scientific">Babesia microti (strain RI)</name>
    <dbReference type="NCBI Taxonomy" id="1133968"/>
    <lineage>
        <taxon>Eukaryota</taxon>
        <taxon>Sar</taxon>
        <taxon>Alveolata</taxon>
        <taxon>Apicomplexa</taxon>
        <taxon>Aconoidasida</taxon>
        <taxon>Piroplasmida</taxon>
        <taxon>Babesiidae</taxon>
        <taxon>Babesia</taxon>
    </lineage>
</organism>
<sequence length="436" mass="49352">MHMYKFNVPKIDLPTLDNKMPKTPLLPTTEEVENSFISMFNQICDSTAQLTSYIHWGEPSAPYYLDQEYQSINDEIEAKRAVTCPLGELDVFNKEPNRTVVDTTMYDLLEVPSNASKSEIKSAYRKLAFKYHPDKNPSNEECKLKFQEISKAYQILINDESRRSYDRDGLEATKSMDIIDPSLFFMMLFGSEELEEFIGTLKIARIIQIVNNQPHDTQISINNDMSLSQKLREVELAMNIRKILLDSDKKNWIRDQMEKIRGMCQSTFGDVIIESIGWVYENCSDTYIAEMTTFLGIGSTISHIQAASRSLGNSWSAAKSIANVAMAATRGDGVDDGPDRENVLDKMKDIITNSLSLVVYDVESTVSSAAFKALRDESGEASSTEYRIERARSLRLLGITMQETAVETRNARGGVQPDIVKDMQDAFVKAIKKRNR</sequence>
<evidence type="ECO:0000259" key="1">
    <source>
        <dbReference type="PROSITE" id="PS50076"/>
    </source>
</evidence>
<dbReference type="InterPro" id="IPR052423">
    <property type="entry name" value="EMIR"/>
</dbReference>
<keyword evidence="3" id="KW-1185">Reference proteome</keyword>
<dbReference type="Gene3D" id="1.10.287.110">
    <property type="entry name" value="DnaJ domain"/>
    <property type="match status" value="1"/>
</dbReference>
<dbReference type="RefSeq" id="XP_012647672.1">
    <property type="nucleotide sequence ID" value="XM_012792218.1"/>
</dbReference>
<feature type="domain" description="J" evidence="1">
    <location>
        <begin position="104"/>
        <end position="169"/>
    </location>
</feature>
<dbReference type="SUPFAM" id="SSF46565">
    <property type="entry name" value="Chaperone J-domain"/>
    <property type="match status" value="1"/>
</dbReference>
<dbReference type="EMBL" id="FO082871">
    <property type="protein sequence ID" value="CCF73063.1"/>
    <property type="molecule type" value="Genomic_DNA"/>
</dbReference>
<dbReference type="GeneID" id="24423682"/>
<dbReference type="PROSITE" id="PS00636">
    <property type="entry name" value="DNAJ_1"/>
    <property type="match status" value="1"/>
</dbReference>
<name>I7I8C7_BABMR</name>
<reference evidence="2 3" key="1">
    <citation type="journal article" date="2012" name="Nucleic Acids Res.">
        <title>Sequencing of the smallest Apicomplexan genome from the human pathogen Babesia microti.</title>
        <authorList>
            <person name="Cornillot E."/>
            <person name="Hadj-Kaddour K."/>
            <person name="Dassouli A."/>
            <person name="Noel B."/>
            <person name="Ranwez V."/>
            <person name="Vacherie B."/>
            <person name="Augagneur Y."/>
            <person name="Bres V."/>
            <person name="Duclos A."/>
            <person name="Randazzo S."/>
            <person name="Carcy B."/>
            <person name="Debierre-Grockiego F."/>
            <person name="Delbecq S."/>
            <person name="Moubri-Menage K."/>
            <person name="Shams-Eldin H."/>
            <person name="Usmani-Brown S."/>
            <person name="Bringaud F."/>
            <person name="Wincker P."/>
            <person name="Vivares C.P."/>
            <person name="Schwarz R.T."/>
            <person name="Schetters T.P."/>
            <person name="Krause P.J."/>
            <person name="Gorenflot A."/>
            <person name="Berry V."/>
            <person name="Barbe V."/>
            <person name="Ben Mamoun C."/>
        </authorList>
    </citation>
    <scope>NUCLEOTIDE SEQUENCE [LARGE SCALE GENOMIC DNA]</scope>
    <source>
        <strain evidence="2 3">RI</strain>
    </source>
</reference>
<reference evidence="2 3" key="3">
    <citation type="journal article" date="2016" name="Sci. Rep.">
        <title>Genome-wide diversity and gene expression profiling of Babesia microti isolates identify polymorphic genes that mediate host-pathogen interactions.</title>
        <authorList>
            <person name="Silva J.C."/>
            <person name="Cornillot E."/>
            <person name="McCracken C."/>
            <person name="Usmani-Brown S."/>
            <person name="Dwivedi A."/>
            <person name="Ifeonu O.O."/>
            <person name="Crabtree J."/>
            <person name="Gotia H.T."/>
            <person name="Virji A.Z."/>
            <person name="Reynes C."/>
            <person name="Colinge J."/>
            <person name="Kumar V."/>
            <person name="Lawres L."/>
            <person name="Pazzi J.E."/>
            <person name="Pablo J.V."/>
            <person name="Hung C."/>
            <person name="Brancato J."/>
            <person name="Kumari P."/>
            <person name="Orvis J."/>
            <person name="Tretina K."/>
            <person name="Chibucos M."/>
            <person name="Ott S."/>
            <person name="Sadzewicz L."/>
            <person name="Sengamalay N."/>
            <person name="Shetty A.C."/>
            <person name="Su Q."/>
            <person name="Tallon L."/>
            <person name="Fraser C.M."/>
            <person name="Frutos R."/>
            <person name="Molina D.M."/>
            <person name="Krause P.J."/>
            <person name="Ben Mamoun C."/>
        </authorList>
    </citation>
    <scope>NUCLEOTIDE SEQUENCE [LARGE SCALE GENOMIC DNA]</scope>
    <source>
        <strain evidence="2 3">RI</strain>
    </source>
</reference>
<dbReference type="Pfam" id="PF14308">
    <property type="entry name" value="DnaJ-X"/>
    <property type="match status" value="1"/>
</dbReference>
<dbReference type="InterPro" id="IPR036869">
    <property type="entry name" value="J_dom_sf"/>
</dbReference>
<dbReference type="PANTHER" id="PTHR44094">
    <property type="entry name" value="DNAJ HEAT SHOCK N-TERMINAL DOMAIN-CONTAINING PROTEIN"/>
    <property type="match status" value="1"/>
</dbReference>
<dbReference type="Proteomes" id="UP000002899">
    <property type="component" value="Chromosome I"/>
</dbReference>
<dbReference type="KEGG" id="bmic:BMR1_01G03035"/>
<accession>I7I8C7</accession>
<dbReference type="AlphaFoldDB" id="I7I8C7"/>
<dbReference type="OrthoDB" id="10250354at2759"/>
<dbReference type="PRINTS" id="PR00625">
    <property type="entry name" value="JDOMAIN"/>
</dbReference>
<dbReference type="InterPro" id="IPR018253">
    <property type="entry name" value="DnaJ_domain_CS"/>
</dbReference>
<dbReference type="OMA" id="YWANGEA"/>
<reference evidence="2 3" key="2">
    <citation type="journal article" date="2013" name="PLoS ONE">
        <title>Whole genome mapping and re-organization of the nuclear and mitochondrial genomes of Babesia microti isolates.</title>
        <authorList>
            <person name="Cornillot E."/>
            <person name="Dassouli A."/>
            <person name="Garg A."/>
            <person name="Pachikara N."/>
            <person name="Randazzo S."/>
            <person name="Depoix D."/>
            <person name="Carcy B."/>
            <person name="Delbecq S."/>
            <person name="Frutos R."/>
            <person name="Silva J.C."/>
            <person name="Sutton R."/>
            <person name="Krause P.J."/>
            <person name="Mamoun C.B."/>
        </authorList>
    </citation>
    <scope>NUCLEOTIDE SEQUENCE [LARGE SCALE GENOMIC DNA]</scope>
    <source>
        <strain evidence="2 3">RI</strain>
    </source>
</reference>
<gene>
    <name evidence="2" type="ORF">BMR1_01G03035</name>
</gene>
<dbReference type="SMART" id="SM00271">
    <property type="entry name" value="DnaJ"/>
    <property type="match status" value="1"/>
</dbReference>
<dbReference type="PROSITE" id="PS50076">
    <property type="entry name" value="DNAJ_2"/>
    <property type="match status" value="1"/>
</dbReference>